<reference evidence="2 3" key="1">
    <citation type="journal article" date="2024" name="Science">
        <title>Giant polyketide synthase enzymes in the biosynthesis of giant marine polyether toxins.</title>
        <authorList>
            <person name="Fallon T.R."/>
            <person name="Shende V.V."/>
            <person name="Wierzbicki I.H."/>
            <person name="Pendleton A.L."/>
            <person name="Watervoot N.F."/>
            <person name="Auber R.P."/>
            <person name="Gonzalez D.J."/>
            <person name="Wisecaver J.H."/>
            <person name="Moore B.S."/>
        </authorList>
    </citation>
    <scope>NUCLEOTIDE SEQUENCE [LARGE SCALE GENOMIC DNA]</scope>
    <source>
        <strain evidence="2 3">12B1</strain>
    </source>
</reference>
<evidence type="ECO:0000313" key="2">
    <source>
        <dbReference type="EMBL" id="KAL1508793.1"/>
    </source>
</evidence>
<dbReference type="AlphaFoldDB" id="A0AB34J0G0"/>
<dbReference type="Gene3D" id="3.40.50.1110">
    <property type="entry name" value="SGNH hydrolase"/>
    <property type="match status" value="1"/>
</dbReference>
<keyword evidence="3" id="KW-1185">Reference proteome</keyword>
<accession>A0AB34J0G0</accession>
<dbReference type="CDD" id="cd00229">
    <property type="entry name" value="SGNH_hydrolase"/>
    <property type="match status" value="1"/>
</dbReference>
<dbReference type="SUPFAM" id="SSF52266">
    <property type="entry name" value="SGNH hydrolase"/>
    <property type="match status" value="1"/>
</dbReference>
<dbReference type="InterPro" id="IPR036514">
    <property type="entry name" value="SGNH_hydro_sf"/>
</dbReference>
<protein>
    <recommendedName>
        <fullName evidence="1">SGNH hydrolase-type esterase domain-containing protein</fullName>
    </recommendedName>
</protein>
<name>A0AB34J0G0_PRYPA</name>
<gene>
    <name evidence="2" type="ORF">AB1Y20_004888</name>
</gene>
<sequence length="254" mass="27272">MTDDASPCPAACLDCLAHALFLDALRCVRTRCGRALPGAHVLLLGSSVAAGQFRGLLSRPASGWADRLASRLARHGVRLANYALCLNDTRGTLRDLGHALSLASPRVVLLSLSLANEGMLAAEDAAGAASVADQFLVGMRRLAEAVEASGARLVLCSVYPNNGYAAHHVQQLRRVYEEMRAWKHAYIDFLSVTEDGAGRWAAGLWADGGHPNDLGHQRMFEAINVAQLIEYCSVAHASYASDEPNQHHSQAHVQ</sequence>
<proteinExistence type="predicted"/>
<dbReference type="EMBL" id="JBGBPQ010000016">
    <property type="protein sequence ID" value="KAL1508793.1"/>
    <property type="molecule type" value="Genomic_DNA"/>
</dbReference>
<evidence type="ECO:0000259" key="1">
    <source>
        <dbReference type="Pfam" id="PF13472"/>
    </source>
</evidence>
<organism evidence="2 3">
    <name type="scientific">Prymnesium parvum</name>
    <name type="common">Toxic golden alga</name>
    <dbReference type="NCBI Taxonomy" id="97485"/>
    <lineage>
        <taxon>Eukaryota</taxon>
        <taxon>Haptista</taxon>
        <taxon>Haptophyta</taxon>
        <taxon>Prymnesiophyceae</taxon>
        <taxon>Prymnesiales</taxon>
        <taxon>Prymnesiaceae</taxon>
        <taxon>Prymnesium</taxon>
    </lineage>
</organism>
<dbReference type="InterPro" id="IPR013830">
    <property type="entry name" value="SGNH_hydro"/>
</dbReference>
<evidence type="ECO:0000313" key="3">
    <source>
        <dbReference type="Proteomes" id="UP001515480"/>
    </source>
</evidence>
<dbReference type="Pfam" id="PF13472">
    <property type="entry name" value="Lipase_GDSL_2"/>
    <property type="match status" value="1"/>
</dbReference>
<feature type="domain" description="SGNH hydrolase-type esterase" evidence="1">
    <location>
        <begin position="43"/>
        <end position="218"/>
    </location>
</feature>
<comment type="caution">
    <text evidence="2">The sequence shown here is derived from an EMBL/GenBank/DDBJ whole genome shotgun (WGS) entry which is preliminary data.</text>
</comment>
<dbReference type="Proteomes" id="UP001515480">
    <property type="component" value="Unassembled WGS sequence"/>
</dbReference>